<feature type="transmembrane region" description="Helical" evidence="1">
    <location>
        <begin position="44"/>
        <end position="72"/>
    </location>
</feature>
<keyword evidence="1" id="KW-1133">Transmembrane helix</keyword>
<protein>
    <submittedName>
        <fullName evidence="2">Uncharacterized protein</fullName>
    </submittedName>
</protein>
<sequence>MKQNEIRINVEEKLQNPSALTQEQGENMSNIVKGTLTGMFCETIFMIILSCLGHIEWGGIAVGICVLLGILIGKIIG</sequence>
<dbReference type="RefSeq" id="WP_055299261.1">
    <property type="nucleotide sequence ID" value="NZ_BLYK01000035.1"/>
</dbReference>
<evidence type="ECO:0000313" key="2">
    <source>
        <dbReference type="EMBL" id="CUO76630.1"/>
    </source>
</evidence>
<dbReference type="AlphaFoldDB" id="A0A174HUB1"/>
<gene>
    <name evidence="2" type="ORF">ERS852450_02377</name>
</gene>
<dbReference type="Proteomes" id="UP000095679">
    <property type="component" value="Unassembled WGS sequence"/>
</dbReference>
<reference evidence="2 3" key="1">
    <citation type="submission" date="2015-09" db="EMBL/GenBank/DDBJ databases">
        <authorList>
            <consortium name="Pathogen Informatics"/>
        </authorList>
    </citation>
    <scope>NUCLEOTIDE SEQUENCE [LARGE SCALE GENOMIC DNA]</scope>
    <source>
        <strain evidence="2 3">2789STDY5834835</strain>
    </source>
</reference>
<keyword evidence="1" id="KW-0472">Membrane</keyword>
<dbReference type="EMBL" id="CYZL01000024">
    <property type="protein sequence ID" value="CUO76630.1"/>
    <property type="molecule type" value="Genomic_DNA"/>
</dbReference>
<name>A0A174HUB1_9FIRM</name>
<keyword evidence="1" id="KW-0812">Transmembrane</keyword>
<organism evidence="2 3">
    <name type="scientific">Anaerobutyricum hallii</name>
    <dbReference type="NCBI Taxonomy" id="39488"/>
    <lineage>
        <taxon>Bacteria</taxon>
        <taxon>Bacillati</taxon>
        <taxon>Bacillota</taxon>
        <taxon>Clostridia</taxon>
        <taxon>Lachnospirales</taxon>
        <taxon>Lachnospiraceae</taxon>
        <taxon>Anaerobutyricum</taxon>
    </lineage>
</organism>
<evidence type="ECO:0000256" key="1">
    <source>
        <dbReference type="SAM" id="Phobius"/>
    </source>
</evidence>
<proteinExistence type="predicted"/>
<accession>A0A174HUB1</accession>
<evidence type="ECO:0000313" key="3">
    <source>
        <dbReference type="Proteomes" id="UP000095679"/>
    </source>
</evidence>